<proteinExistence type="inferred from homology"/>
<keyword evidence="9" id="KW-1185">Reference proteome</keyword>
<feature type="domain" description="Aminotransferase class I/classII large" evidence="7">
    <location>
        <begin position="29"/>
        <end position="381"/>
    </location>
</feature>
<keyword evidence="5" id="KW-0663">Pyridoxal phosphate</keyword>
<dbReference type="Gene3D" id="3.90.1150.10">
    <property type="entry name" value="Aspartate Aminotransferase, domain 1"/>
    <property type="match status" value="1"/>
</dbReference>
<dbReference type="AlphaFoldDB" id="A0A1M6VKZ6"/>
<dbReference type="InterPro" id="IPR015424">
    <property type="entry name" value="PyrdxlP-dep_Trfase"/>
</dbReference>
<protein>
    <recommendedName>
        <fullName evidence="6">Aminotransferase</fullName>
        <ecNumber evidence="6">2.6.1.-</ecNumber>
    </recommendedName>
</protein>
<accession>A0A1M6VKZ6</accession>
<dbReference type="Pfam" id="PF00155">
    <property type="entry name" value="Aminotran_1_2"/>
    <property type="match status" value="1"/>
</dbReference>
<evidence type="ECO:0000256" key="6">
    <source>
        <dbReference type="RuleBase" id="RU000481"/>
    </source>
</evidence>
<dbReference type="PANTHER" id="PTHR43807">
    <property type="entry name" value="FI04487P"/>
    <property type="match status" value="1"/>
</dbReference>
<keyword evidence="3 6" id="KW-0032">Aminotransferase</keyword>
<keyword evidence="4 6" id="KW-0808">Transferase</keyword>
<comment type="cofactor">
    <cofactor evidence="1 6">
        <name>pyridoxal 5'-phosphate</name>
        <dbReference type="ChEBI" id="CHEBI:597326"/>
    </cofactor>
</comment>
<dbReference type="InterPro" id="IPR004839">
    <property type="entry name" value="Aminotransferase_I/II_large"/>
</dbReference>
<organism evidence="8 9">
    <name type="scientific">Desulforamulus aeronauticus DSM 10349</name>
    <dbReference type="NCBI Taxonomy" id="1121421"/>
    <lineage>
        <taxon>Bacteria</taxon>
        <taxon>Bacillati</taxon>
        <taxon>Bacillota</taxon>
        <taxon>Clostridia</taxon>
        <taxon>Eubacteriales</taxon>
        <taxon>Peptococcaceae</taxon>
        <taxon>Desulforamulus</taxon>
    </lineage>
</organism>
<evidence type="ECO:0000256" key="1">
    <source>
        <dbReference type="ARBA" id="ARBA00001933"/>
    </source>
</evidence>
<dbReference type="PROSITE" id="PS00105">
    <property type="entry name" value="AA_TRANSFER_CLASS_1"/>
    <property type="match status" value="1"/>
</dbReference>
<sequence length="388" mass="43129">MEGNLNQRLRHLTCLDIRDMSIECEKTGGINLSQGICDLPLPPILSTAAKTAIDDGLNHYTRYDGLSELREAISEKLLHYNSIQADPRKEIIVTAGSTGAFYCACLALLNPGDEVILFEPFYGYHEYTLLALDITPVYATLTPPCWEFNAAELEHLITPKTKGILINTPANPSGKVFSRRELEVLADICTRHHLFIFTDEIYEYILYDGLSHSSPGSLPTAKDRVITISGYSKTFSITGWRIGYCACNEEFARQIGYVHDLVYVCAPSPLQAAVGKAVHTLPDSFYHSLGTAYEQKRNDLCKALQEAALPPYVPQGAYYVLADTSALPGVTSKEKAIYLLDKTGVAAVPGEAFYHREGGKNLLRFCFAKDDKVLDEACERLQRIKRFL</sequence>
<dbReference type="InterPro" id="IPR004838">
    <property type="entry name" value="NHTrfase_class1_PyrdxlP-BS"/>
</dbReference>
<evidence type="ECO:0000313" key="8">
    <source>
        <dbReference type="EMBL" id="SHK81916.1"/>
    </source>
</evidence>
<evidence type="ECO:0000313" key="9">
    <source>
        <dbReference type="Proteomes" id="UP000183997"/>
    </source>
</evidence>
<evidence type="ECO:0000259" key="7">
    <source>
        <dbReference type="Pfam" id="PF00155"/>
    </source>
</evidence>
<dbReference type="EMBL" id="FRAR01000025">
    <property type="protein sequence ID" value="SHK81916.1"/>
    <property type="molecule type" value="Genomic_DNA"/>
</dbReference>
<dbReference type="FunFam" id="3.40.640.10:FF:000033">
    <property type="entry name" value="Aspartate aminotransferase"/>
    <property type="match status" value="1"/>
</dbReference>
<comment type="similarity">
    <text evidence="2 6">Belongs to the class-I pyridoxal-phosphate-dependent aminotransferase family.</text>
</comment>
<reference evidence="9" key="1">
    <citation type="submission" date="2016-11" db="EMBL/GenBank/DDBJ databases">
        <authorList>
            <person name="Varghese N."/>
            <person name="Submissions S."/>
        </authorList>
    </citation>
    <scope>NUCLEOTIDE SEQUENCE [LARGE SCALE GENOMIC DNA]</scope>
    <source>
        <strain evidence="9">DSM 10349</strain>
    </source>
</reference>
<dbReference type="Proteomes" id="UP000183997">
    <property type="component" value="Unassembled WGS sequence"/>
</dbReference>
<dbReference type="SUPFAM" id="SSF53383">
    <property type="entry name" value="PLP-dependent transferases"/>
    <property type="match status" value="1"/>
</dbReference>
<dbReference type="InterPro" id="IPR015421">
    <property type="entry name" value="PyrdxlP-dep_Trfase_major"/>
</dbReference>
<evidence type="ECO:0000256" key="5">
    <source>
        <dbReference type="ARBA" id="ARBA00022898"/>
    </source>
</evidence>
<dbReference type="InterPro" id="IPR051326">
    <property type="entry name" value="Kynurenine-oxoglutarate_AT"/>
</dbReference>
<gene>
    <name evidence="8" type="ORF">SAMN02745123_03227</name>
</gene>
<dbReference type="CDD" id="cd00609">
    <property type="entry name" value="AAT_like"/>
    <property type="match status" value="1"/>
</dbReference>
<dbReference type="PANTHER" id="PTHR43807:SF20">
    <property type="entry name" value="FI04487P"/>
    <property type="match status" value="1"/>
</dbReference>
<dbReference type="GO" id="GO:0016212">
    <property type="term" value="F:kynurenine-oxoglutarate transaminase activity"/>
    <property type="evidence" value="ECO:0007669"/>
    <property type="project" value="TreeGrafter"/>
</dbReference>
<dbReference type="RefSeq" id="WP_207650511.1">
    <property type="nucleotide sequence ID" value="NZ_FRAR01000025.1"/>
</dbReference>
<dbReference type="InterPro" id="IPR015422">
    <property type="entry name" value="PyrdxlP-dep_Trfase_small"/>
</dbReference>
<evidence type="ECO:0000256" key="3">
    <source>
        <dbReference type="ARBA" id="ARBA00022576"/>
    </source>
</evidence>
<evidence type="ECO:0000256" key="4">
    <source>
        <dbReference type="ARBA" id="ARBA00022679"/>
    </source>
</evidence>
<dbReference type="STRING" id="1121421.SAMN02745123_03227"/>
<evidence type="ECO:0000256" key="2">
    <source>
        <dbReference type="ARBA" id="ARBA00007441"/>
    </source>
</evidence>
<dbReference type="Gene3D" id="3.40.640.10">
    <property type="entry name" value="Type I PLP-dependent aspartate aminotransferase-like (Major domain)"/>
    <property type="match status" value="1"/>
</dbReference>
<dbReference type="GO" id="GO:0030170">
    <property type="term" value="F:pyridoxal phosphate binding"/>
    <property type="evidence" value="ECO:0007669"/>
    <property type="project" value="InterPro"/>
</dbReference>
<name>A0A1M6VKZ6_9FIRM</name>
<dbReference type="GO" id="GO:0005737">
    <property type="term" value="C:cytoplasm"/>
    <property type="evidence" value="ECO:0007669"/>
    <property type="project" value="TreeGrafter"/>
</dbReference>
<dbReference type="EC" id="2.6.1.-" evidence="6"/>